<evidence type="ECO:0000256" key="6">
    <source>
        <dbReference type="ARBA" id="ARBA00023180"/>
    </source>
</evidence>
<feature type="disulfide bond" evidence="8">
    <location>
        <begin position="827"/>
        <end position="836"/>
    </location>
</feature>
<dbReference type="SMART" id="SM00136">
    <property type="entry name" value="LamNT"/>
    <property type="match status" value="1"/>
</dbReference>
<proteinExistence type="predicted"/>
<name>R7UGG6_CAPTE</name>
<evidence type="ECO:0008006" key="17">
    <source>
        <dbReference type="Google" id="ProtNLM"/>
    </source>
</evidence>
<dbReference type="CDD" id="cd00055">
    <property type="entry name" value="EGF_Lam"/>
    <property type="match status" value="6"/>
</dbReference>
<dbReference type="Gene3D" id="2.60.120.260">
    <property type="entry name" value="Galactose-binding domain-like"/>
    <property type="match status" value="1"/>
</dbReference>
<evidence type="ECO:0000256" key="1">
    <source>
        <dbReference type="ARBA" id="ARBA00004613"/>
    </source>
</evidence>
<feature type="transmembrane region" description="Helical" evidence="10">
    <location>
        <begin position="874"/>
        <end position="897"/>
    </location>
</feature>
<feature type="region of interest" description="Disordered" evidence="9">
    <location>
        <begin position="1035"/>
        <end position="1318"/>
    </location>
</feature>
<dbReference type="SUPFAM" id="SSF57196">
    <property type="entry name" value="EGF/Laminin"/>
    <property type="match status" value="6"/>
</dbReference>
<dbReference type="Pfam" id="PF24973">
    <property type="entry name" value="EGF_LMN_ATRN"/>
    <property type="match status" value="2"/>
</dbReference>
<evidence type="ECO:0000256" key="11">
    <source>
        <dbReference type="SAM" id="SignalP"/>
    </source>
</evidence>
<dbReference type="EMBL" id="KB301771">
    <property type="protein sequence ID" value="ELU05178.1"/>
    <property type="molecule type" value="Genomic_DNA"/>
</dbReference>
<feature type="signal peptide" evidence="11">
    <location>
        <begin position="1"/>
        <end position="18"/>
    </location>
</feature>
<feature type="compositionally biased region" description="Low complexity" evidence="9">
    <location>
        <begin position="1121"/>
        <end position="1130"/>
    </location>
</feature>
<comment type="subcellular location">
    <subcellularLocation>
        <location evidence="1">Secreted</location>
    </subcellularLocation>
</comment>
<keyword evidence="6" id="KW-0325">Glycoprotein</keyword>
<evidence type="ECO:0000256" key="4">
    <source>
        <dbReference type="ARBA" id="ARBA00022737"/>
    </source>
</evidence>
<dbReference type="InterPro" id="IPR002049">
    <property type="entry name" value="LE_dom"/>
</dbReference>
<dbReference type="HOGENOM" id="CLU_260114_0_0_1"/>
<feature type="domain" description="Laminin EGF-like" evidence="12">
    <location>
        <begin position="481"/>
        <end position="533"/>
    </location>
</feature>
<evidence type="ECO:0000256" key="7">
    <source>
        <dbReference type="ARBA" id="ARBA00023292"/>
    </source>
</evidence>
<reference evidence="16" key="1">
    <citation type="submission" date="2012-12" db="EMBL/GenBank/DDBJ databases">
        <authorList>
            <person name="Hellsten U."/>
            <person name="Grimwood J."/>
            <person name="Chapman J.A."/>
            <person name="Shapiro H."/>
            <person name="Aerts A."/>
            <person name="Otillar R.P."/>
            <person name="Terry A.Y."/>
            <person name="Boore J.L."/>
            <person name="Simakov O."/>
            <person name="Marletaz F."/>
            <person name="Cho S.-J."/>
            <person name="Edsinger-Gonzales E."/>
            <person name="Havlak P."/>
            <person name="Kuo D.-H."/>
            <person name="Larsson T."/>
            <person name="Lv J."/>
            <person name="Arendt D."/>
            <person name="Savage R."/>
            <person name="Osoegawa K."/>
            <person name="de Jong P."/>
            <person name="Lindberg D.R."/>
            <person name="Seaver E.C."/>
            <person name="Weisblat D.A."/>
            <person name="Putnam N.H."/>
            <person name="Grigoriev I.V."/>
            <person name="Rokhsar D.S."/>
        </authorList>
    </citation>
    <scope>NUCLEOTIDE SEQUENCE</scope>
    <source>
        <strain evidence="16">I ESC-2004</strain>
    </source>
</reference>
<keyword evidence="5 8" id="KW-1015">Disulfide bond</keyword>
<evidence type="ECO:0000313" key="14">
    <source>
        <dbReference type="EMBL" id="ELU05178.1"/>
    </source>
</evidence>
<dbReference type="PROSITE" id="PS50027">
    <property type="entry name" value="EGF_LAM_2"/>
    <property type="match status" value="3"/>
</dbReference>
<keyword evidence="10" id="KW-0812">Transmembrane</keyword>
<dbReference type="PROSITE" id="PS51117">
    <property type="entry name" value="LAMININ_NTER"/>
    <property type="match status" value="1"/>
</dbReference>
<feature type="compositionally biased region" description="Basic and acidic residues" evidence="9">
    <location>
        <begin position="1195"/>
        <end position="1218"/>
    </location>
</feature>
<feature type="compositionally biased region" description="Polar residues" evidence="9">
    <location>
        <begin position="1151"/>
        <end position="1163"/>
    </location>
</feature>
<dbReference type="Pfam" id="PF00055">
    <property type="entry name" value="Laminin_N"/>
    <property type="match status" value="1"/>
</dbReference>
<dbReference type="SMART" id="SM00180">
    <property type="entry name" value="EGF_Lam"/>
    <property type="match status" value="6"/>
</dbReference>
<evidence type="ECO:0000256" key="5">
    <source>
        <dbReference type="ARBA" id="ARBA00023157"/>
    </source>
</evidence>
<keyword evidence="7 8" id="KW-0424">Laminin EGF-like domain</keyword>
<evidence type="ECO:0000256" key="8">
    <source>
        <dbReference type="PROSITE-ProRule" id="PRU00460"/>
    </source>
</evidence>
<keyword evidence="10" id="KW-1133">Transmembrane helix</keyword>
<keyword evidence="2" id="KW-0964">Secreted</keyword>
<dbReference type="PROSITE" id="PS01248">
    <property type="entry name" value="EGF_LAM_1"/>
    <property type="match status" value="1"/>
</dbReference>
<dbReference type="GO" id="GO:0009888">
    <property type="term" value="P:tissue development"/>
    <property type="evidence" value="ECO:0007669"/>
    <property type="project" value="TreeGrafter"/>
</dbReference>
<accession>R7UGG6</accession>
<feature type="domain" description="Laminin N-terminal" evidence="13">
    <location>
        <begin position="40"/>
        <end position="306"/>
    </location>
</feature>
<feature type="disulfide bond" evidence="8">
    <location>
        <begin position="450"/>
        <end position="459"/>
    </location>
</feature>
<evidence type="ECO:0000313" key="16">
    <source>
        <dbReference type="Proteomes" id="UP000014760"/>
    </source>
</evidence>
<dbReference type="GO" id="GO:0009887">
    <property type="term" value="P:animal organ morphogenesis"/>
    <property type="evidence" value="ECO:0007669"/>
    <property type="project" value="TreeGrafter"/>
</dbReference>
<organism evidence="14">
    <name type="scientific">Capitella teleta</name>
    <name type="common">Polychaete worm</name>
    <dbReference type="NCBI Taxonomy" id="283909"/>
    <lineage>
        <taxon>Eukaryota</taxon>
        <taxon>Metazoa</taxon>
        <taxon>Spiralia</taxon>
        <taxon>Lophotrochozoa</taxon>
        <taxon>Annelida</taxon>
        <taxon>Polychaeta</taxon>
        <taxon>Sedentaria</taxon>
        <taxon>Scolecida</taxon>
        <taxon>Capitellidae</taxon>
        <taxon>Capitella</taxon>
    </lineage>
</organism>
<feature type="disulfide bond" evidence="8">
    <location>
        <begin position="504"/>
        <end position="513"/>
    </location>
</feature>
<dbReference type="PRINTS" id="PR00011">
    <property type="entry name" value="EGFLAMININ"/>
</dbReference>
<reference evidence="14 16" key="2">
    <citation type="journal article" date="2013" name="Nature">
        <title>Insights into bilaterian evolution from three spiralian genomes.</title>
        <authorList>
            <person name="Simakov O."/>
            <person name="Marletaz F."/>
            <person name="Cho S.J."/>
            <person name="Edsinger-Gonzales E."/>
            <person name="Havlak P."/>
            <person name="Hellsten U."/>
            <person name="Kuo D.H."/>
            <person name="Larsson T."/>
            <person name="Lv J."/>
            <person name="Arendt D."/>
            <person name="Savage R."/>
            <person name="Osoegawa K."/>
            <person name="de Jong P."/>
            <person name="Grimwood J."/>
            <person name="Chapman J.A."/>
            <person name="Shapiro H."/>
            <person name="Aerts A."/>
            <person name="Otillar R.P."/>
            <person name="Terry A.Y."/>
            <person name="Boore J.L."/>
            <person name="Grigoriev I.V."/>
            <person name="Lindberg D.R."/>
            <person name="Seaver E.C."/>
            <person name="Weisblat D.A."/>
            <person name="Putnam N.H."/>
            <person name="Rokhsar D.S."/>
        </authorList>
    </citation>
    <scope>NUCLEOTIDE SEQUENCE</scope>
    <source>
        <strain evidence="14 16">I ESC-2004</strain>
    </source>
</reference>
<dbReference type="STRING" id="283909.R7UGG6"/>
<dbReference type="GO" id="GO:0005576">
    <property type="term" value="C:extracellular region"/>
    <property type="evidence" value="ECO:0007669"/>
    <property type="project" value="UniProtKB-SubCell"/>
</dbReference>
<feature type="chain" id="PRO_5008788028" description="Laminin EGF-like domain-containing protein" evidence="11">
    <location>
        <begin position="19"/>
        <end position="1318"/>
    </location>
</feature>
<dbReference type="InterPro" id="IPR056863">
    <property type="entry name" value="LMN_ATRN_NET-like_EGF"/>
</dbReference>
<dbReference type="InterPro" id="IPR008211">
    <property type="entry name" value="Laminin_N"/>
</dbReference>
<evidence type="ECO:0000256" key="10">
    <source>
        <dbReference type="SAM" id="Phobius"/>
    </source>
</evidence>
<evidence type="ECO:0000259" key="13">
    <source>
        <dbReference type="PROSITE" id="PS51117"/>
    </source>
</evidence>
<dbReference type="PANTHER" id="PTHR10574:SF440">
    <property type="entry name" value="LAMININ EGF-LIKE DOMAIN-CONTAINING PROTEIN"/>
    <property type="match status" value="1"/>
</dbReference>
<dbReference type="OMA" id="NQNGIGP"/>
<gene>
    <name evidence="14" type="ORF">CAPTEDRAFT_214680</name>
</gene>
<keyword evidence="4" id="KW-0677">Repeat</keyword>
<dbReference type="PANTHER" id="PTHR10574">
    <property type="entry name" value="NETRIN/LAMININ-RELATED"/>
    <property type="match status" value="1"/>
</dbReference>
<evidence type="ECO:0000259" key="12">
    <source>
        <dbReference type="PROSITE" id="PS50027"/>
    </source>
</evidence>
<dbReference type="EMBL" id="AMQN01001369">
    <property type="status" value="NOT_ANNOTATED_CDS"/>
    <property type="molecule type" value="Genomic_DNA"/>
</dbReference>
<dbReference type="OrthoDB" id="9981301at2759"/>
<feature type="domain" description="Laminin EGF-like" evidence="12">
    <location>
        <begin position="427"/>
        <end position="480"/>
    </location>
</feature>
<evidence type="ECO:0000313" key="15">
    <source>
        <dbReference type="EnsemblMetazoa" id="CapteP214680"/>
    </source>
</evidence>
<keyword evidence="3 11" id="KW-0732">Signal</keyword>
<feature type="compositionally biased region" description="Polar residues" evidence="9">
    <location>
        <begin position="1264"/>
        <end position="1276"/>
    </location>
</feature>
<evidence type="ECO:0000256" key="2">
    <source>
        <dbReference type="ARBA" id="ARBA00022525"/>
    </source>
</evidence>
<feature type="compositionally biased region" description="Basic and acidic residues" evidence="9">
    <location>
        <begin position="1035"/>
        <end position="1054"/>
    </location>
</feature>
<dbReference type="FunFam" id="2.10.25.10:FF:000090">
    <property type="entry name" value="laminin subunit alpha"/>
    <property type="match status" value="2"/>
</dbReference>
<comment type="caution">
    <text evidence="8">Lacks conserved residue(s) required for the propagation of feature annotation.</text>
</comment>
<dbReference type="Gene3D" id="2.10.25.10">
    <property type="entry name" value="Laminin"/>
    <property type="match status" value="6"/>
</dbReference>
<evidence type="ECO:0000256" key="9">
    <source>
        <dbReference type="SAM" id="MobiDB-lite"/>
    </source>
</evidence>
<dbReference type="EnsemblMetazoa" id="CapteT214680">
    <property type="protein sequence ID" value="CapteP214680"/>
    <property type="gene ID" value="CapteG214680"/>
</dbReference>
<dbReference type="InterPro" id="IPR050440">
    <property type="entry name" value="Laminin/Netrin_ECM"/>
</dbReference>
<feature type="domain" description="Laminin EGF-like" evidence="12">
    <location>
        <begin position="805"/>
        <end position="853"/>
    </location>
</feature>
<dbReference type="Pfam" id="PF00053">
    <property type="entry name" value="EGF_laminin"/>
    <property type="match status" value="4"/>
</dbReference>
<reference evidence="15" key="3">
    <citation type="submission" date="2015-06" db="UniProtKB">
        <authorList>
            <consortium name="EnsemblMetazoa"/>
        </authorList>
    </citation>
    <scope>IDENTIFICATION</scope>
</reference>
<dbReference type="Proteomes" id="UP000014760">
    <property type="component" value="Unassembled WGS sequence"/>
</dbReference>
<keyword evidence="16" id="KW-1185">Reference proteome</keyword>
<sequence>MWWFVAILTLVTFDLVEGQGAGAVYSQECEQVIDGTPSYYACLGLPEYILFSDNANYKITSTPNNLTCGVLGPSIAYTLGFFTKAPCDNANSHPVSHMVDYVETIEQGRQPNYQTYWQSVTWWDIWDDTLVPLTRNEPPKMDIEINFDQRYQLQNDLVIFFNSSRPRKMTLFKSVDYGLNWTVWQYYDLECNDLTNSGEAVSVVTAEDPTAILCSSEYGDVRPYSGGVVRLDVEKDRYALFAGPNIQNYEQLYKAFETTDLIDFLTFTDIRISLEYPASTGDEYTGREIDLVRSWTAITDIQLVTACSCNLHARYCIQQETDGVNHTVCECQHNTMGKNCELCKPLYRNRPWLAGSYEPYPEGRANECQKCQCYDHAESCEYSIDDAMGICENCTHNTEGKNCQLCIPGYYHNASVPLNDPNTCAMCGCEPFGVTNASDAVCNSIGQCDCKVQVQGLKCDECIDMYYGLTAIEPFGECKGCQCNLQGTISKSNICEKENGQCPCKENICGRDCGECCDGYYSFPNVVSRGCLDCNCDPGGAYDTPCDPINGQCNCKPGLRGQYCNIADQGTYIPFYDAYQYQPASGGCDPKSALLTEEEPFTGHEFYECSTSLRTIFDRVDGANLIQPTVTWLYNPSFRYTYKSSAPWSKATLIITYAGNSNLQNLPKYQDATATVLTPACPVPDIGALLKEKIIYDLEPGIGQAWISDEAYSFDARCVYQATITMDAPGANSSSTILVDSLVLLPNLQESAVYKKADNATKRAYLECQTTIASLRTRAAAYTNPNCRTMSFAAMTELTGQALDCNCNGVGALPETPCEAFGGQCPCKAGVFGRRCDSCQPGFYAFSSTGCTVCPYLPCPESKPRTAGDDDTSISIVLILIIILIICLIILLIFFLSRRRYRDRIFKKCTRSEGVSYISLPEDKQTTQNPLYQSIERLERQPQGEEELKFDVQTRKVESPVMSDNEFERGGSVRSHEPIIKMDCKQREPEVEKKRINPYKDEIRNKGTYFDNKAYFPDEINGDDVLMKGIIQKEVKPRRKLPEPQKPEPQKPQKLEPVISENLPSELQKEPHPLNTINTTQPPKAVGAPRRQISSASSRKLPQIPNKVAPQPPLTTENVVPPISIAPIIPTHSAGPRSVDGRKRKKRAASSVHSVASMGSTVSGVHGTRRKRTLPTPTPKAAEGASLPQVSLLEKQAKDKANADILQKPKKEPKKRSLPDIPSAVAAERSSEQRPKIGRQLPEAGILPDMHGIKPRSADKVGRSASTIQEPTTQPVNRKKSSASDGPQRKKRDLPQPPSKKPGFESLWETDEVKGSLV</sequence>
<evidence type="ECO:0000256" key="3">
    <source>
        <dbReference type="ARBA" id="ARBA00022729"/>
    </source>
</evidence>
<protein>
    <recommendedName>
        <fullName evidence="17">Laminin EGF-like domain-containing protein</fullName>
    </recommendedName>
</protein>
<keyword evidence="10" id="KW-0472">Membrane</keyword>